<keyword evidence="2" id="KW-0813">Transport</keyword>
<keyword evidence="5 7" id="KW-1133">Transmembrane helix</keyword>
<evidence type="ECO:0000256" key="6">
    <source>
        <dbReference type="ARBA" id="ARBA00023136"/>
    </source>
</evidence>
<evidence type="ECO:0000256" key="3">
    <source>
        <dbReference type="ARBA" id="ARBA00022475"/>
    </source>
</evidence>
<dbReference type="AlphaFoldDB" id="A0A4V2Q8U8"/>
<keyword evidence="4 7" id="KW-0812">Transmembrane</keyword>
<dbReference type="PROSITE" id="PS50850">
    <property type="entry name" value="MFS"/>
    <property type="match status" value="1"/>
</dbReference>
<dbReference type="InterPro" id="IPR020846">
    <property type="entry name" value="MFS_dom"/>
</dbReference>
<dbReference type="InterPro" id="IPR036259">
    <property type="entry name" value="MFS_trans_sf"/>
</dbReference>
<evidence type="ECO:0000256" key="4">
    <source>
        <dbReference type="ARBA" id="ARBA00022692"/>
    </source>
</evidence>
<dbReference type="NCBIfam" id="TIGR00711">
    <property type="entry name" value="efflux_EmrB"/>
    <property type="match status" value="1"/>
</dbReference>
<accession>A0A4V2Q8U8</accession>
<keyword evidence="10" id="KW-1185">Reference proteome</keyword>
<organism evidence="9 10">
    <name type="scientific">Anaerospora hongkongensis</name>
    <dbReference type="NCBI Taxonomy" id="244830"/>
    <lineage>
        <taxon>Bacteria</taxon>
        <taxon>Bacillati</taxon>
        <taxon>Bacillota</taxon>
        <taxon>Negativicutes</taxon>
        <taxon>Selenomonadales</taxon>
        <taxon>Sporomusaceae</taxon>
        <taxon>Anaerospora</taxon>
    </lineage>
</organism>
<dbReference type="InterPro" id="IPR011701">
    <property type="entry name" value="MFS"/>
</dbReference>
<evidence type="ECO:0000256" key="5">
    <source>
        <dbReference type="ARBA" id="ARBA00022989"/>
    </source>
</evidence>
<comment type="caution">
    <text evidence="9">The sequence shown here is derived from an EMBL/GenBank/DDBJ whole genome shotgun (WGS) entry which is preliminary data.</text>
</comment>
<dbReference type="GO" id="GO:0005886">
    <property type="term" value="C:plasma membrane"/>
    <property type="evidence" value="ECO:0007669"/>
    <property type="project" value="UniProtKB-SubCell"/>
</dbReference>
<evidence type="ECO:0000313" key="9">
    <source>
        <dbReference type="EMBL" id="TCL38619.1"/>
    </source>
</evidence>
<name>A0A4V2Q8U8_9FIRM</name>
<feature type="transmembrane region" description="Helical" evidence="7">
    <location>
        <begin position="100"/>
        <end position="121"/>
    </location>
</feature>
<dbReference type="SUPFAM" id="SSF103473">
    <property type="entry name" value="MFS general substrate transporter"/>
    <property type="match status" value="1"/>
</dbReference>
<feature type="transmembrane region" description="Helical" evidence="7">
    <location>
        <begin position="223"/>
        <end position="245"/>
    </location>
</feature>
<feature type="domain" description="Major facilitator superfamily (MFS) profile" evidence="8">
    <location>
        <begin position="10"/>
        <end position="514"/>
    </location>
</feature>
<evidence type="ECO:0000256" key="1">
    <source>
        <dbReference type="ARBA" id="ARBA00004651"/>
    </source>
</evidence>
<dbReference type="Gene3D" id="1.20.1250.20">
    <property type="entry name" value="MFS general substrate transporter like domains"/>
    <property type="match status" value="1"/>
</dbReference>
<dbReference type="PRINTS" id="PR01036">
    <property type="entry name" value="TCRTETB"/>
</dbReference>
<dbReference type="PANTHER" id="PTHR23501">
    <property type="entry name" value="MAJOR FACILITATOR SUPERFAMILY"/>
    <property type="match status" value="1"/>
</dbReference>
<sequence>MQLEARRNILLTGLFLGLFFASLDQTVVGTAMPRIIGDLGGLSIMAWVTTAYMLTSTTVVPIAGKLADLFGRRIIYVTGITIFMIGSALCGTSSNMTELIVYRALQGIGGGIMMPMSMTIVGDIFPPEERGKWQGLMGGIFGLSSVVGPTIGGYIVDNSSWQWVFYINLPVGILAAISIFAGLKGEKALVEKVVIDYAGAAMLIISTVSLLLGLNLGGTDYPWLSWQIIGMLLLAAVTAVLFVVIEQRVEEPILNLELFKNRIFTVTNIVGFLMGLGMFGSLMFLPLFLQGVIGVSATSSGNTMLPMMFAMIGASSLGGWLVTRVSFRSLFVTGMSLMAVGFYLLSTMTVVTSQLLAIVYIILIGLGMGLIMPTVTIAVQSAFGPRQRGVATSATQFFRSIGGTLGITLLGVVFNYRSIALMEKEFFPLVANRPDLQSGPLGSMLAEAHTNPQSLFNILLSHELIQTIPAEVQQVLLPPLKVTLADSLQTVFFVAMLVTAVGVIISFLMGNAGIKKKNSPPSVEQAGITMFAEGFATETEIAAELIPDLIDDQQEPGPRN</sequence>
<proteinExistence type="predicted"/>
<dbReference type="FunFam" id="1.20.1720.10:FF:000004">
    <property type="entry name" value="EmrB/QacA family drug resistance transporter"/>
    <property type="match status" value="1"/>
</dbReference>
<dbReference type="Gene3D" id="1.20.1720.10">
    <property type="entry name" value="Multidrug resistance protein D"/>
    <property type="match status" value="1"/>
</dbReference>
<feature type="transmembrane region" description="Helical" evidence="7">
    <location>
        <begin position="357"/>
        <end position="379"/>
    </location>
</feature>
<evidence type="ECO:0000313" key="10">
    <source>
        <dbReference type="Proteomes" id="UP000295063"/>
    </source>
</evidence>
<keyword evidence="6 7" id="KW-0472">Membrane</keyword>
<feature type="transmembrane region" description="Helical" evidence="7">
    <location>
        <begin position="330"/>
        <end position="351"/>
    </location>
</feature>
<gene>
    <name evidence="9" type="ORF">EV210_10391</name>
</gene>
<feature type="transmembrane region" description="Helical" evidence="7">
    <location>
        <begin position="161"/>
        <end position="183"/>
    </location>
</feature>
<dbReference type="GO" id="GO:0022857">
    <property type="term" value="F:transmembrane transporter activity"/>
    <property type="evidence" value="ECO:0007669"/>
    <property type="project" value="InterPro"/>
</dbReference>
<evidence type="ECO:0000259" key="8">
    <source>
        <dbReference type="PROSITE" id="PS50850"/>
    </source>
</evidence>
<evidence type="ECO:0000256" key="2">
    <source>
        <dbReference type="ARBA" id="ARBA00022448"/>
    </source>
</evidence>
<reference evidence="9 10" key="1">
    <citation type="submission" date="2019-03" db="EMBL/GenBank/DDBJ databases">
        <title>Genomic Encyclopedia of Type Strains, Phase IV (KMG-IV): sequencing the most valuable type-strain genomes for metagenomic binning, comparative biology and taxonomic classification.</title>
        <authorList>
            <person name="Goeker M."/>
        </authorList>
    </citation>
    <scope>NUCLEOTIDE SEQUENCE [LARGE SCALE GENOMIC DNA]</scope>
    <source>
        <strain evidence="9 10">DSM 15969</strain>
    </source>
</reference>
<dbReference type="OrthoDB" id="102502at2"/>
<dbReference type="RefSeq" id="WP_132076663.1">
    <property type="nucleotide sequence ID" value="NZ_SLUI01000003.1"/>
</dbReference>
<protein>
    <submittedName>
        <fullName evidence="9">EmrB/QacA subfamily drug resistance transporter</fullName>
    </submittedName>
</protein>
<feature type="transmembrane region" description="Helical" evidence="7">
    <location>
        <begin position="39"/>
        <end position="62"/>
    </location>
</feature>
<dbReference type="PROSITE" id="PS00216">
    <property type="entry name" value="SUGAR_TRANSPORT_1"/>
    <property type="match status" value="1"/>
</dbReference>
<feature type="transmembrane region" description="Helical" evidence="7">
    <location>
        <begin position="74"/>
        <end position="94"/>
    </location>
</feature>
<dbReference type="Proteomes" id="UP000295063">
    <property type="component" value="Unassembled WGS sequence"/>
</dbReference>
<dbReference type="InterPro" id="IPR004638">
    <property type="entry name" value="EmrB-like"/>
</dbReference>
<keyword evidence="3" id="KW-1003">Cell membrane</keyword>
<dbReference type="InterPro" id="IPR005829">
    <property type="entry name" value="Sugar_transporter_CS"/>
</dbReference>
<feature type="transmembrane region" description="Helical" evidence="7">
    <location>
        <begin position="488"/>
        <end position="509"/>
    </location>
</feature>
<feature type="transmembrane region" description="Helical" evidence="7">
    <location>
        <begin position="400"/>
        <end position="419"/>
    </location>
</feature>
<comment type="subcellular location">
    <subcellularLocation>
        <location evidence="1">Cell membrane</location>
        <topology evidence="1">Multi-pass membrane protein</topology>
    </subcellularLocation>
</comment>
<dbReference type="EMBL" id="SLUI01000003">
    <property type="protein sequence ID" value="TCL38619.1"/>
    <property type="molecule type" value="Genomic_DNA"/>
</dbReference>
<dbReference type="Pfam" id="PF07690">
    <property type="entry name" value="MFS_1"/>
    <property type="match status" value="2"/>
</dbReference>
<feature type="transmembrane region" description="Helical" evidence="7">
    <location>
        <begin position="266"/>
        <end position="289"/>
    </location>
</feature>
<evidence type="ECO:0000256" key="7">
    <source>
        <dbReference type="SAM" id="Phobius"/>
    </source>
</evidence>
<dbReference type="CDD" id="cd17502">
    <property type="entry name" value="MFS_Azr1_MDR_like"/>
    <property type="match status" value="1"/>
</dbReference>
<feature type="transmembrane region" description="Helical" evidence="7">
    <location>
        <begin position="133"/>
        <end position="155"/>
    </location>
</feature>
<feature type="transmembrane region" description="Helical" evidence="7">
    <location>
        <begin position="304"/>
        <end position="323"/>
    </location>
</feature>
<dbReference type="PANTHER" id="PTHR23501:SF197">
    <property type="entry name" value="COMD"/>
    <property type="match status" value="1"/>
</dbReference>
<feature type="transmembrane region" description="Helical" evidence="7">
    <location>
        <begin position="195"/>
        <end position="217"/>
    </location>
</feature>